<feature type="transmembrane region" description="Helical" evidence="8">
    <location>
        <begin position="403"/>
        <end position="429"/>
    </location>
</feature>
<keyword evidence="11" id="KW-1185">Reference proteome</keyword>
<dbReference type="InterPro" id="IPR050171">
    <property type="entry name" value="MFS_Transporters"/>
</dbReference>
<evidence type="ECO:0000256" key="1">
    <source>
        <dbReference type="ARBA" id="ARBA00004651"/>
    </source>
</evidence>
<evidence type="ECO:0000313" key="11">
    <source>
        <dbReference type="Proteomes" id="UP000276379"/>
    </source>
</evidence>
<feature type="transmembrane region" description="Helical" evidence="8">
    <location>
        <begin position="467"/>
        <end position="488"/>
    </location>
</feature>
<reference evidence="10 11" key="1">
    <citation type="submission" date="2017-10" db="EMBL/GenBank/DDBJ databases">
        <title>Draft genome of actinobacteria isolated from guarana (Paullinia cupana (Mart.) Ducke.</title>
        <authorList>
            <person name="Siqueira K.A."/>
            <person name="Liotti R.G."/>
            <person name="Mendes T.A."/>
            <person name="Soares M.A."/>
        </authorList>
    </citation>
    <scope>NUCLEOTIDE SEQUENCE [LARGE SCALE GENOMIC DNA]</scope>
    <source>
        <strain evidence="10 11">199</strain>
    </source>
</reference>
<dbReference type="GO" id="GO:1904680">
    <property type="term" value="F:peptide transmembrane transporter activity"/>
    <property type="evidence" value="ECO:0007669"/>
    <property type="project" value="InterPro"/>
</dbReference>
<keyword evidence="4" id="KW-1003">Cell membrane</keyword>
<dbReference type="PROSITE" id="PS50850">
    <property type="entry name" value="MFS"/>
    <property type="match status" value="1"/>
</dbReference>
<comment type="subcellular location">
    <subcellularLocation>
        <location evidence="1">Cell membrane</location>
        <topology evidence="1">Multi-pass membrane protein</topology>
    </subcellularLocation>
</comment>
<dbReference type="PANTHER" id="PTHR23517">
    <property type="entry name" value="RESISTANCE PROTEIN MDTM, PUTATIVE-RELATED-RELATED"/>
    <property type="match status" value="1"/>
</dbReference>
<dbReference type="InterPro" id="IPR020846">
    <property type="entry name" value="MFS_dom"/>
</dbReference>
<feature type="transmembrane region" description="Helical" evidence="8">
    <location>
        <begin position="70"/>
        <end position="90"/>
    </location>
</feature>
<dbReference type="PANTHER" id="PTHR23517:SF15">
    <property type="entry name" value="PROTON-DEPENDENT OLIGOPEPTIDE FAMILY TRANSPORT PROTEIN"/>
    <property type="match status" value="1"/>
</dbReference>
<feature type="transmembrane region" description="Helical" evidence="8">
    <location>
        <begin position="40"/>
        <end position="58"/>
    </location>
</feature>
<name>A0A3R8WXA5_9ACTN</name>
<feature type="transmembrane region" description="Helical" evidence="8">
    <location>
        <begin position="102"/>
        <end position="120"/>
    </location>
</feature>
<proteinExistence type="inferred from homology"/>
<comment type="caution">
    <text evidence="10">The sequence shown here is derived from an EMBL/GenBank/DDBJ whole genome shotgun (WGS) entry which is preliminary data.</text>
</comment>
<keyword evidence="6 8" id="KW-1133">Transmembrane helix</keyword>
<feature type="transmembrane region" description="Helical" evidence="8">
    <location>
        <begin position="232"/>
        <end position="249"/>
    </location>
</feature>
<comment type="similarity">
    <text evidence="2">Belongs to the major facilitator superfamily. Proton-dependent oligopeptide transporter (POT/PTR) (TC 2.A.17) family.</text>
</comment>
<feature type="transmembrane region" description="Helical" evidence="8">
    <location>
        <begin position="339"/>
        <end position="360"/>
    </location>
</feature>
<dbReference type="GO" id="GO:0005886">
    <property type="term" value="C:plasma membrane"/>
    <property type="evidence" value="ECO:0007669"/>
    <property type="project" value="UniProtKB-SubCell"/>
</dbReference>
<evidence type="ECO:0000256" key="5">
    <source>
        <dbReference type="ARBA" id="ARBA00022692"/>
    </source>
</evidence>
<feature type="transmembrane region" description="Helical" evidence="8">
    <location>
        <begin position="441"/>
        <end position="461"/>
    </location>
</feature>
<dbReference type="InterPro" id="IPR000109">
    <property type="entry name" value="POT_fam"/>
</dbReference>
<feature type="domain" description="Major facilitator superfamily (MFS) profile" evidence="9">
    <location>
        <begin position="30"/>
        <end position="492"/>
    </location>
</feature>
<keyword evidence="7 8" id="KW-0472">Membrane</keyword>
<evidence type="ECO:0000313" key="10">
    <source>
        <dbReference type="EMBL" id="RRQ88610.1"/>
    </source>
</evidence>
<evidence type="ECO:0000256" key="2">
    <source>
        <dbReference type="ARBA" id="ARBA00005982"/>
    </source>
</evidence>
<keyword evidence="3" id="KW-0813">Transport</keyword>
<evidence type="ECO:0000256" key="6">
    <source>
        <dbReference type="ARBA" id="ARBA00022989"/>
    </source>
</evidence>
<evidence type="ECO:0000259" key="9">
    <source>
        <dbReference type="PROSITE" id="PS50850"/>
    </source>
</evidence>
<dbReference type="GO" id="GO:0015833">
    <property type="term" value="P:peptide transport"/>
    <property type="evidence" value="ECO:0007669"/>
    <property type="project" value="InterPro"/>
</dbReference>
<keyword evidence="5 8" id="KW-0812">Transmembrane</keyword>
<evidence type="ECO:0000256" key="4">
    <source>
        <dbReference type="ARBA" id="ARBA00022475"/>
    </source>
</evidence>
<dbReference type="Gene3D" id="1.20.1250.20">
    <property type="entry name" value="MFS general substrate transporter like domains"/>
    <property type="match status" value="1"/>
</dbReference>
<feature type="transmembrane region" description="Helical" evidence="8">
    <location>
        <begin position="161"/>
        <end position="182"/>
    </location>
</feature>
<accession>A0A3R8WXA5</accession>
<dbReference type="InterPro" id="IPR036259">
    <property type="entry name" value="MFS_trans_sf"/>
</dbReference>
<evidence type="ECO:0000256" key="8">
    <source>
        <dbReference type="SAM" id="Phobius"/>
    </source>
</evidence>
<gene>
    <name evidence="10" type="ORF">CQW44_05530</name>
</gene>
<dbReference type="Pfam" id="PF00854">
    <property type="entry name" value="PTR2"/>
    <property type="match status" value="1"/>
</dbReference>
<evidence type="ECO:0000256" key="3">
    <source>
        <dbReference type="ARBA" id="ARBA00022448"/>
    </source>
</evidence>
<dbReference type="EMBL" id="PDES01000002">
    <property type="protein sequence ID" value="RRQ88610.1"/>
    <property type="molecule type" value="Genomic_DNA"/>
</dbReference>
<feature type="transmembrane region" description="Helical" evidence="8">
    <location>
        <begin position="372"/>
        <end position="391"/>
    </location>
</feature>
<feature type="transmembrane region" description="Helical" evidence="8">
    <location>
        <begin position="261"/>
        <end position="281"/>
    </location>
</feature>
<feature type="transmembrane region" description="Helical" evidence="8">
    <location>
        <begin position="126"/>
        <end position="149"/>
    </location>
</feature>
<protein>
    <submittedName>
        <fullName evidence="10">MFS transporter</fullName>
    </submittedName>
</protein>
<dbReference type="Proteomes" id="UP000276379">
    <property type="component" value="Unassembled WGS sequence"/>
</dbReference>
<dbReference type="RefSeq" id="WP_125212781.1">
    <property type="nucleotide sequence ID" value="NZ_PDES01000002.1"/>
</dbReference>
<dbReference type="CDD" id="cd17346">
    <property type="entry name" value="MFS_DtpA_like"/>
    <property type="match status" value="1"/>
</dbReference>
<feature type="transmembrane region" description="Helical" evidence="8">
    <location>
        <begin position="188"/>
        <end position="207"/>
    </location>
</feature>
<sequence length="497" mass="51582">MTLPATVRPAGEPSGTAPPTLLGRPRWFVTLFATDMWERFSFYGMQAILFLFAAAPSADGGLGLSNADAGMLFGAYTAAIFLASLPGGWLGDRVFGSYRATLYGAVVIAAGHLLMALPTVPTVYVGLIFIAAGTGLLKPNMAGLLSAFYPGEATAERDAGFAIFYTSIQISGLIAPLVVGGLGEGVNWHVGFGVAAVGMGLGVWQYLRGSASFGEIGRNPARPLPSAERRRVLVLSAAATAVPAALFTADTLGGTFTIRHLLALVAVLSLAVPIGCFRTLLRHRDISPPERTRLRAYIALFLASALFWALHVQGGSLLSLFARDATDRDVLGLRLPASWFQSATPLAILLSAPFFAWLWVRLGARISATAKFALGMFAMGGSMLLMSLAAWHAHSAGRVSPLWLVGTFLLMGAAEAALAPVGMSVATAIAPASFRSQVVGVFWLSAALGAGFGGNAMKFAGSSAPGAVLFLVLGAVAVGAGAVLLVFARGLARRLGV</sequence>
<dbReference type="AlphaFoldDB" id="A0A3R8WXA5"/>
<dbReference type="SUPFAM" id="SSF103473">
    <property type="entry name" value="MFS general substrate transporter"/>
    <property type="match status" value="1"/>
</dbReference>
<feature type="transmembrane region" description="Helical" evidence="8">
    <location>
        <begin position="293"/>
        <end position="311"/>
    </location>
</feature>
<dbReference type="NCBIfam" id="TIGR00924">
    <property type="entry name" value="yjdL_sub1_fam"/>
    <property type="match status" value="1"/>
</dbReference>
<organism evidence="10 11">
    <name type="scientific">Streptomyces griseofuscus</name>
    <dbReference type="NCBI Taxonomy" id="146922"/>
    <lineage>
        <taxon>Bacteria</taxon>
        <taxon>Bacillati</taxon>
        <taxon>Actinomycetota</taxon>
        <taxon>Actinomycetes</taxon>
        <taxon>Kitasatosporales</taxon>
        <taxon>Streptomycetaceae</taxon>
        <taxon>Streptomyces</taxon>
    </lineage>
</organism>
<dbReference type="InterPro" id="IPR005279">
    <property type="entry name" value="Dipep/tripep_permease"/>
</dbReference>
<evidence type="ECO:0000256" key="7">
    <source>
        <dbReference type="ARBA" id="ARBA00023136"/>
    </source>
</evidence>